<name>Q5L5H1_CHLAB</name>
<evidence type="ECO:0000313" key="3">
    <source>
        <dbReference type="Proteomes" id="UP000001012"/>
    </source>
</evidence>
<protein>
    <submittedName>
        <fullName evidence="2">Uncharacterized protein</fullName>
    </submittedName>
</protein>
<feature type="region of interest" description="Disordered" evidence="1">
    <location>
        <begin position="338"/>
        <end position="367"/>
    </location>
</feature>
<dbReference type="OrthoDB" id="10015973at2"/>
<dbReference type="Proteomes" id="UP000001012">
    <property type="component" value="Chromosome"/>
</dbReference>
<feature type="region of interest" description="Disordered" evidence="1">
    <location>
        <begin position="1"/>
        <end position="25"/>
    </location>
</feature>
<feature type="region of interest" description="Disordered" evidence="1">
    <location>
        <begin position="394"/>
        <end position="489"/>
    </location>
</feature>
<organism evidence="2 3">
    <name type="scientific">Chlamydia abortus (strain DSM 27085 / S26/3)</name>
    <name type="common">Chlamydophila abortus</name>
    <dbReference type="NCBI Taxonomy" id="218497"/>
    <lineage>
        <taxon>Bacteria</taxon>
        <taxon>Pseudomonadati</taxon>
        <taxon>Chlamydiota</taxon>
        <taxon>Chlamydiia</taxon>
        <taxon>Chlamydiales</taxon>
        <taxon>Chlamydiaceae</taxon>
        <taxon>Chlamydia/Chlamydophila group</taxon>
        <taxon>Chlamydia</taxon>
    </lineage>
</organism>
<keyword evidence="3" id="KW-1185">Reference proteome</keyword>
<dbReference type="AlphaFoldDB" id="Q5L5H1"/>
<feature type="compositionally biased region" description="Polar residues" evidence="1">
    <location>
        <begin position="422"/>
        <end position="431"/>
    </location>
</feature>
<dbReference type="KEGG" id="cab:CAB673"/>
<dbReference type="HOGENOM" id="CLU_557465_0_0_0"/>
<accession>Q5L5H1</accession>
<gene>
    <name evidence="2" type="ordered locus">CAB673</name>
</gene>
<dbReference type="EMBL" id="CR848038">
    <property type="protein sequence ID" value="CAH64120.1"/>
    <property type="molecule type" value="Genomic_DNA"/>
</dbReference>
<dbReference type="RefSeq" id="WP_011097250.1">
    <property type="nucleotide sequence ID" value="NC_004552.2"/>
</dbReference>
<feature type="compositionally biased region" description="Low complexity" evidence="1">
    <location>
        <begin position="1"/>
        <end position="24"/>
    </location>
</feature>
<sequence>MLSLSSVCNTSQSQTTVSQQNQNNLDPSAQKVIKLSRRLEGFLEKHAPPPSTGYLTHPTSSSRVRSSADNFYLDVEEYSQIHGTACAALSLLKSDVRAAVKRCLPIIPGATKQKMQRFCPTSIEESDRQASRVSKRTKDMLFIAEKVRLYNIFEDRCGVILDLWHVAPTDTNPKDAQKIWIKTPDGHKSPFCYAKCLNYARTIRCYRTSDPSKGSFLLDENQASVLALSVAYTLGATLKHRRFRDIDILIEKETLNNGEEIYVTDSVLLQIIILISLVARDMHPYTKDVKPEAIFSEDERNVIILTSNIFREQVLGKITLNKDGDGVSETKPIEFPRISKNSDPWRRPRVDQLSSSTIQEENFDASVREQEEGISPYTAAKLLAISSAILNPSPLKEAPPRTPTAGFSPDFLSPSPYDGENSRTLDVNSAPLTDAPPLTPSPGASPQHLSPHDGENSYTFGMTSSPLPDAPPLTPSPTLRQESIHRWYP</sequence>
<evidence type="ECO:0000256" key="1">
    <source>
        <dbReference type="SAM" id="MobiDB-lite"/>
    </source>
</evidence>
<reference evidence="2 3" key="1">
    <citation type="journal article" date="2005" name="Genome Res.">
        <title>The Chlamydophila abortus genome sequence reveals an array of variable proteins that contribute to interspecies variation.</title>
        <authorList>
            <person name="Thomson N.R."/>
            <person name="Yeats C."/>
            <person name="Bell K."/>
            <person name="Holden M.T.G."/>
            <person name="Bentley S.D."/>
            <person name="Livingstone M."/>
            <person name="Cerdeno-Tarraga A.M."/>
            <person name="Harris B."/>
            <person name="Doggett J."/>
            <person name="Ormond D."/>
            <person name="Mungal K."/>
            <person name="Clarke K."/>
            <person name="Feltwell T."/>
            <person name="Hance Z."/>
            <person name="Sanders M."/>
            <person name="Quail M.A."/>
            <person name="Price C."/>
            <person name="Parkhill J."/>
            <person name="Longbottom D."/>
        </authorList>
    </citation>
    <scope>NUCLEOTIDE SEQUENCE [LARGE SCALE GENOMIC DNA]</scope>
    <source>
        <strain evidence="3">DSM 27085 / S26/3</strain>
    </source>
</reference>
<proteinExistence type="predicted"/>
<evidence type="ECO:0000313" key="2">
    <source>
        <dbReference type="EMBL" id="CAH64120.1"/>
    </source>
</evidence>